<dbReference type="PRINTS" id="PR00032">
    <property type="entry name" value="HTHARAC"/>
</dbReference>
<evidence type="ECO:0000313" key="5">
    <source>
        <dbReference type="EMBL" id="NYA71979.1"/>
    </source>
</evidence>
<dbReference type="PANTHER" id="PTHR43280:SF32">
    <property type="entry name" value="TRANSCRIPTIONAL REGULATORY PROTEIN"/>
    <property type="match status" value="1"/>
</dbReference>
<name>A0A7Y8Y3K4_9FLAO</name>
<dbReference type="GO" id="GO:0003700">
    <property type="term" value="F:DNA-binding transcription factor activity"/>
    <property type="evidence" value="ECO:0007669"/>
    <property type="project" value="InterPro"/>
</dbReference>
<keyword evidence="6" id="KW-1185">Reference proteome</keyword>
<dbReference type="InterPro" id="IPR020449">
    <property type="entry name" value="Tscrpt_reg_AraC-type_HTH"/>
</dbReference>
<keyword evidence="2" id="KW-0238">DNA-binding</keyword>
<dbReference type="SUPFAM" id="SSF46689">
    <property type="entry name" value="Homeodomain-like"/>
    <property type="match status" value="1"/>
</dbReference>
<dbReference type="Gene3D" id="1.10.10.60">
    <property type="entry name" value="Homeodomain-like"/>
    <property type="match status" value="1"/>
</dbReference>
<dbReference type="InterPro" id="IPR018060">
    <property type="entry name" value="HTH_AraC"/>
</dbReference>
<evidence type="ECO:0000259" key="4">
    <source>
        <dbReference type="PROSITE" id="PS01124"/>
    </source>
</evidence>
<dbReference type="InterPro" id="IPR009057">
    <property type="entry name" value="Homeodomain-like_sf"/>
</dbReference>
<accession>A0A7Y8Y3K4</accession>
<dbReference type="PANTHER" id="PTHR43280">
    <property type="entry name" value="ARAC-FAMILY TRANSCRIPTIONAL REGULATOR"/>
    <property type="match status" value="1"/>
</dbReference>
<dbReference type="Proteomes" id="UP000535020">
    <property type="component" value="Unassembled WGS sequence"/>
</dbReference>
<sequence length="305" mass="35211">MEKKDGRLFRYSSLPELHRMLGLPGPLHPLVTLIDTSAKAFDDIHLPESHTSDFYKISYKKELTGELRYGQHQYRFDQGGLFFVAPNQVTSRGIANEQHSGYTLIIHPDFLLGYPLARRIRQYGFFSYDANEALHLSDKEKETVLPLFRNIAEELHGKLDDFSQDVIISQVESLLNYSNRFYKRQFLTRKALNTTLLQQFESILDDYFNDEKTLLKGIPTVRFLADNLHLSPGYLSDMLRSLTGQNAQQHIQSRVIEKAKEKLSSTDLSVSEIAYELGFDHSQSFSRLFKSKTSLSPLEFRQSFN</sequence>
<proteinExistence type="predicted"/>
<evidence type="ECO:0000313" key="6">
    <source>
        <dbReference type="Proteomes" id="UP000535020"/>
    </source>
</evidence>
<evidence type="ECO:0000256" key="1">
    <source>
        <dbReference type="ARBA" id="ARBA00023015"/>
    </source>
</evidence>
<dbReference type="SMART" id="SM00342">
    <property type="entry name" value="HTH_ARAC"/>
    <property type="match status" value="1"/>
</dbReference>
<dbReference type="GO" id="GO:0043565">
    <property type="term" value="F:sequence-specific DNA binding"/>
    <property type="evidence" value="ECO:0007669"/>
    <property type="project" value="InterPro"/>
</dbReference>
<evidence type="ECO:0000256" key="3">
    <source>
        <dbReference type="ARBA" id="ARBA00023163"/>
    </source>
</evidence>
<reference evidence="5 6" key="1">
    <citation type="submission" date="2020-07" db="EMBL/GenBank/DDBJ databases">
        <authorList>
            <person name="Sun Q."/>
        </authorList>
    </citation>
    <scope>NUCLEOTIDE SEQUENCE [LARGE SCALE GENOMIC DNA]</scope>
    <source>
        <strain evidence="5 6">MAH-1</strain>
    </source>
</reference>
<dbReference type="Pfam" id="PF02311">
    <property type="entry name" value="AraC_binding"/>
    <property type="match status" value="1"/>
</dbReference>
<feature type="domain" description="HTH araC/xylS-type" evidence="4">
    <location>
        <begin position="198"/>
        <end position="303"/>
    </location>
</feature>
<gene>
    <name evidence="5" type="ORF">HZF10_13705</name>
</gene>
<dbReference type="AlphaFoldDB" id="A0A7Y8Y3K4"/>
<keyword evidence="1" id="KW-0805">Transcription regulation</keyword>
<dbReference type="InterPro" id="IPR037923">
    <property type="entry name" value="HTH-like"/>
</dbReference>
<dbReference type="SUPFAM" id="SSF51215">
    <property type="entry name" value="Regulatory protein AraC"/>
    <property type="match status" value="1"/>
</dbReference>
<evidence type="ECO:0000256" key="2">
    <source>
        <dbReference type="ARBA" id="ARBA00023125"/>
    </source>
</evidence>
<dbReference type="InterPro" id="IPR003313">
    <property type="entry name" value="AraC-bd"/>
</dbReference>
<organism evidence="5 6">
    <name type="scientific">Flavobacterium agri</name>
    <dbReference type="NCBI Taxonomy" id="2743471"/>
    <lineage>
        <taxon>Bacteria</taxon>
        <taxon>Pseudomonadati</taxon>
        <taxon>Bacteroidota</taxon>
        <taxon>Flavobacteriia</taxon>
        <taxon>Flavobacteriales</taxon>
        <taxon>Flavobacteriaceae</taxon>
        <taxon>Flavobacterium</taxon>
    </lineage>
</organism>
<dbReference type="EMBL" id="JACBJI010000006">
    <property type="protein sequence ID" value="NYA71979.1"/>
    <property type="molecule type" value="Genomic_DNA"/>
</dbReference>
<comment type="caution">
    <text evidence="5">The sequence shown here is derived from an EMBL/GenBank/DDBJ whole genome shotgun (WGS) entry which is preliminary data.</text>
</comment>
<keyword evidence="3" id="KW-0804">Transcription</keyword>
<dbReference type="PROSITE" id="PS01124">
    <property type="entry name" value="HTH_ARAC_FAMILY_2"/>
    <property type="match status" value="1"/>
</dbReference>
<protein>
    <submittedName>
        <fullName evidence="5">AraC family transcriptional regulator</fullName>
    </submittedName>
</protein>
<dbReference type="Pfam" id="PF12833">
    <property type="entry name" value="HTH_18"/>
    <property type="match status" value="1"/>
</dbReference>